<evidence type="ECO:0000313" key="2">
    <source>
        <dbReference type="Proteomes" id="UP000230233"/>
    </source>
</evidence>
<evidence type="ECO:0000313" key="1">
    <source>
        <dbReference type="EMBL" id="PIC40467.1"/>
    </source>
</evidence>
<dbReference type="Proteomes" id="UP000230233">
    <property type="component" value="Chromosome III"/>
</dbReference>
<dbReference type="EMBL" id="PDUG01000003">
    <property type="protein sequence ID" value="PIC40467.1"/>
    <property type="molecule type" value="Genomic_DNA"/>
</dbReference>
<dbReference type="AlphaFoldDB" id="A0A2G5ULR4"/>
<name>A0A2G5ULR4_9PELO</name>
<comment type="caution">
    <text evidence="1">The sequence shown here is derived from an EMBL/GenBank/DDBJ whole genome shotgun (WGS) entry which is preliminary data.</text>
</comment>
<keyword evidence="2" id="KW-1185">Reference proteome</keyword>
<accession>A0A2G5ULR4</accession>
<proteinExistence type="predicted"/>
<protein>
    <submittedName>
        <fullName evidence="1">Uncharacterized protein</fullName>
    </submittedName>
</protein>
<reference evidence="2" key="1">
    <citation type="submission" date="2017-10" db="EMBL/GenBank/DDBJ databases">
        <title>Rapid genome shrinkage in a self-fertile nematode reveals novel sperm competition proteins.</title>
        <authorList>
            <person name="Yin D."/>
            <person name="Schwarz E.M."/>
            <person name="Thomas C.G."/>
            <person name="Felde R.L."/>
            <person name="Korf I.F."/>
            <person name="Cutter A.D."/>
            <person name="Schartner C.M."/>
            <person name="Ralston E.J."/>
            <person name="Meyer B.J."/>
            <person name="Haag E.S."/>
        </authorList>
    </citation>
    <scope>NUCLEOTIDE SEQUENCE [LARGE SCALE GENOMIC DNA]</scope>
    <source>
        <strain evidence="2">JU1422</strain>
    </source>
</reference>
<sequence length="155" mass="18659">MTRGELQKELEEYDESYESQVEKIYIRRAMIAMIKLKGGFSDLTKDERTRHCQIVKEHMETLLKPPEPVLDYSKMTKQELLEHWNFINVRQEALIELYETRDDYTPREEESSDRNKLKEAFSYMCNLVKTKVTESYTTIVKMIWEEREIVELSSY</sequence>
<gene>
    <name evidence="1" type="primary">Cnig_chr_III.g11800</name>
    <name evidence="1" type="ORF">B9Z55_011800</name>
</gene>
<organism evidence="1 2">
    <name type="scientific">Caenorhabditis nigoni</name>
    <dbReference type="NCBI Taxonomy" id="1611254"/>
    <lineage>
        <taxon>Eukaryota</taxon>
        <taxon>Metazoa</taxon>
        <taxon>Ecdysozoa</taxon>
        <taxon>Nematoda</taxon>
        <taxon>Chromadorea</taxon>
        <taxon>Rhabditida</taxon>
        <taxon>Rhabditina</taxon>
        <taxon>Rhabditomorpha</taxon>
        <taxon>Rhabditoidea</taxon>
        <taxon>Rhabditidae</taxon>
        <taxon>Peloderinae</taxon>
        <taxon>Caenorhabditis</taxon>
    </lineage>
</organism>